<protein>
    <submittedName>
        <fullName evidence="2">Uncharacterized protein</fullName>
    </submittedName>
</protein>
<dbReference type="AlphaFoldDB" id="A0A2V2ZLP4"/>
<reference evidence="2 3" key="1">
    <citation type="submission" date="2018-05" db="EMBL/GenBank/DDBJ databases">
        <title>Freshwater and sediment microbial communities from various areas in North America, analyzing microbe dynamics in response to fracking.</title>
        <authorList>
            <person name="Lamendella R."/>
        </authorList>
    </citation>
    <scope>NUCLEOTIDE SEQUENCE [LARGE SCALE GENOMIC DNA]</scope>
    <source>
        <strain evidence="2 3">15_TX</strain>
    </source>
</reference>
<evidence type="ECO:0000256" key="1">
    <source>
        <dbReference type="SAM" id="Phobius"/>
    </source>
</evidence>
<proteinExistence type="predicted"/>
<comment type="caution">
    <text evidence="2">The sequence shown here is derived from an EMBL/GenBank/DDBJ whole genome shotgun (WGS) entry which is preliminary data.</text>
</comment>
<sequence length="79" mass="9172">MSMFTLILLFIGAGVLVYSLVYTLFVAKERKAVRGDIDTEIPDKVQKHAYLRNPVFLTYAIFFGIVLALIMYFAFTWNW</sequence>
<dbReference type="RefSeq" id="WP_110067333.1">
    <property type="nucleotide sequence ID" value="NZ_QGTW01000018.1"/>
</dbReference>
<evidence type="ECO:0000313" key="2">
    <source>
        <dbReference type="EMBL" id="PWW19856.1"/>
    </source>
</evidence>
<evidence type="ECO:0000313" key="3">
    <source>
        <dbReference type="Proteomes" id="UP000247150"/>
    </source>
</evidence>
<dbReference type="EMBL" id="QGTW01000018">
    <property type="protein sequence ID" value="PWW19856.1"/>
    <property type="molecule type" value="Genomic_DNA"/>
</dbReference>
<keyword evidence="1" id="KW-1133">Transmembrane helix</keyword>
<keyword evidence="1" id="KW-0812">Transmembrane</keyword>
<keyword evidence="1" id="KW-0472">Membrane</keyword>
<gene>
    <name evidence="2" type="ORF">DFO73_11850</name>
</gene>
<name>A0A2V2ZLP4_9BACI</name>
<feature type="transmembrane region" description="Helical" evidence="1">
    <location>
        <begin position="6"/>
        <end position="27"/>
    </location>
</feature>
<organism evidence="2 3">
    <name type="scientific">Cytobacillus oceanisediminis</name>
    <dbReference type="NCBI Taxonomy" id="665099"/>
    <lineage>
        <taxon>Bacteria</taxon>
        <taxon>Bacillati</taxon>
        <taxon>Bacillota</taxon>
        <taxon>Bacilli</taxon>
        <taxon>Bacillales</taxon>
        <taxon>Bacillaceae</taxon>
        <taxon>Cytobacillus</taxon>
    </lineage>
</organism>
<dbReference type="Proteomes" id="UP000247150">
    <property type="component" value="Unassembled WGS sequence"/>
</dbReference>
<accession>A0A2V2ZLP4</accession>
<dbReference type="OrthoDB" id="2454818at2"/>
<feature type="transmembrane region" description="Helical" evidence="1">
    <location>
        <begin position="56"/>
        <end position="75"/>
    </location>
</feature>